<sequence>MDRLGQAHRSCRCNLQLPITTLLVCLVQLPLPASPSPSFASLLRQTQISSTSYKLLHDSLCLARPKKGPLRSPSPTQSAARQFHGVQTTRTLAHQ</sequence>
<dbReference type="Proteomes" id="UP000241690">
    <property type="component" value="Unassembled WGS sequence"/>
</dbReference>
<name>A0A2T4AQQ6_TRIHA</name>
<gene>
    <name evidence="3" type="ORF">M431DRAFT_504309</name>
</gene>
<evidence type="ECO:0000313" key="3">
    <source>
        <dbReference type="EMBL" id="PTB59380.1"/>
    </source>
</evidence>
<dbReference type="EMBL" id="KZ679676">
    <property type="protein sequence ID" value="PTB59380.1"/>
    <property type="molecule type" value="Genomic_DNA"/>
</dbReference>
<feature type="compositionally biased region" description="Polar residues" evidence="1">
    <location>
        <begin position="73"/>
        <end position="95"/>
    </location>
</feature>
<feature type="signal peptide" evidence="2">
    <location>
        <begin position="1"/>
        <end position="35"/>
    </location>
</feature>
<dbReference type="RefSeq" id="XP_024779057.1">
    <property type="nucleotide sequence ID" value="XM_024918454.1"/>
</dbReference>
<keyword evidence="2" id="KW-0732">Signal</keyword>
<dbReference type="AlphaFoldDB" id="A0A2T4AQQ6"/>
<evidence type="ECO:0008006" key="5">
    <source>
        <dbReference type="Google" id="ProtNLM"/>
    </source>
</evidence>
<feature type="region of interest" description="Disordered" evidence="1">
    <location>
        <begin position="65"/>
        <end position="95"/>
    </location>
</feature>
<reference evidence="3 4" key="1">
    <citation type="submission" date="2016-07" db="EMBL/GenBank/DDBJ databases">
        <title>Multiple horizontal gene transfer events from other fungi enriched the ability of initially mycotrophic Trichoderma (Ascomycota) to feed on dead plant biomass.</title>
        <authorList>
            <consortium name="DOE Joint Genome Institute"/>
            <person name="Aerts A."/>
            <person name="Atanasova L."/>
            <person name="Chenthamara K."/>
            <person name="Zhang J."/>
            <person name="Grujic M."/>
            <person name="Henrissat B."/>
            <person name="Kuo A."/>
            <person name="Salamov A."/>
            <person name="Lipzen A."/>
            <person name="Labutti K."/>
            <person name="Barry K."/>
            <person name="Miao Y."/>
            <person name="Rahimi M.J."/>
            <person name="Shen Q."/>
            <person name="Grigoriev I.V."/>
            <person name="Kubicek C.P."/>
            <person name="Druzhinina I.S."/>
        </authorList>
    </citation>
    <scope>NUCLEOTIDE SEQUENCE [LARGE SCALE GENOMIC DNA]</scope>
    <source>
        <strain evidence="3 4">CBS 226.95</strain>
    </source>
</reference>
<dbReference type="GeneID" id="36627023"/>
<protein>
    <recommendedName>
        <fullName evidence="5">Secreted protein</fullName>
    </recommendedName>
</protein>
<organism evidence="3 4">
    <name type="scientific">Trichoderma harzianum CBS 226.95</name>
    <dbReference type="NCBI Taxonomy" id="983964"/>
    <lineage>
        <taxon>Eukaryota</taxon>
        <taxon>Fungi</taxon>
        <taxon>Dikarya</taxon>
        <taxon>Ascomycota</taxon>
        <taxon>Pezizomycotina</taxon>
        <taxon>Sordariomycetes</taxon>
        <taxon>Hypocreomycetidae</taxon>
        <taxon>Hypocreales</taxon>
        <taxon>Hypocreaceae</taxon>
        <taxon>Trichoderma</taxon>
    </lineage>
</organism>
<evidence type="ECO:0000256" key="1">
    <source>
        <dbReference type="SAM" id="MobiDB-lite"/>
    </source>
</evidence>
<accession>A0A2T4AQQ6</accession>
<evidence type="ECO:0000313" key="4">
    <source>
        <dbReference type="Proteomes" id="UP000241690"/>
    </source>
</evidence>
<keyword evidence="4" id="KW-1185">Reference proteome</keyword>
<feature type="chain" id="PRO_5015730623" description="Secreted protein" evidence="2">
    <location>
        <begin position="36"/>
        <end position="95"/>
    </location>
</feature>
<evidence type="ECO:0000256" key="2">
    <source>
        <dbReference type="SAM" id="SignalP"/>
    </source>
</evidence>
<proteinExistence type="predicted"/>